<keyword evidence="1" id="KW-0472">Membrane</keyword>
<feature type="transmembrane region" description="Helical" evidence="1">
    <location>
        <begin position="76"/>
        <end position="95"/>
    </location>
</feature>
<evidence type="ECO:0000256" key="1">
    <source>
        <dbReference type="SAM" id="Phobius"/>
    </source>
</evidence>
<accession>X0YSQ6</accession>
<dbReference type="EMBL" id="BART01007545">
    <property type="protein sequence ID" value="GAG59504.1"/>
    <property type="molecule type" value="Genomic_DNA"/>
</dbReference>
<protein>
    <submittedName>
        <fullName evidence="2">Uncharacterized protein</fullName>
    </submittedName>
</protein>
<reference evidence="2" key="1">
    <citation type="journal article" date="2014" name="Front. Microbiol.">
        <title>High frequency of phylogenetically diverse reductive dehalogenase-homologous genes in deep subseafloor sedimentary metagenomes.</title>
        <authorList>
            <person name="Kawai M."/>
            <person name="Futagami T."/>
            <person name="Toyoda A."/>
            <person name="Takaki Y."/>
            <person name="Nishi S."/>
            <person name="Hori S."/>
            <person name="Arai W."/>
            <person name="Tsubouchi T."/>
            <person name="Morono Y."/>
            <person name="Uchiyama I."/>
            <person name="Ito T."/>
            <person name="Fujiyama A."/>
            <person name="Inagaki F."/>
            <person name="Takami H."/>
        </authorList>
    </citation>
    <scope>NUCLEOTIDE SEQUENCE</scope>
    <source>
        <strain evidence="2">Expedition CK06-06</strain>
    </source>
</reference>
<gene>
    <name evidence="2" type="ORF">S01H4_17159</name>
</gene>
<organism evidence="2">
    <name type="scientific">marine sediment metagenome</name>
    <dbReference type="NCBI Taxonomy" id="412755"/>
    <lineage>
        <taxon>unclassified sequences</taxon>
        <taxon>metagenomes</taxon>
        <taxon>ecological metagenomes</taxon>
    </lineage>
</organism>
<keyword evidence="1" id="KW-1133">Transmembrane helix</keyword>
<name>X0YSQ6_9ZZZZ</name>
<feature type="non-terminal residue" evidence="2">
    <location>
        <position position="1"/>
    </location>
</feature>
<comment type="caution">
    <text evidence="2">The sequence shown here is derived from an EMBL/GenBank/DDBJ whole genome shotgun (WGS) entry which is preliminary data.</text>
</comment>
<dbReference type="AlphaFoldDB" id="X0YSQ6"/>
<sequence length="142" mass="16266">IIRYHFFAVLGVAALYAIVLGVFLFYHALVHTKQDTKTSQEVANAFTTTNHIPVFDGCLELPFPIMFKGSLWYVPYITWTIFGLIIAGGAFIFYTEWDMFSNTTMAEVTAGILLLYQITSDFSEYWVLSRNQVEIEVLSREK</sequence>
<feature type="transmembrane region" description="Helical" evidence="1">
    <location>
        <begin position="7"/>
        <end position="29"/>
    </location>
</feature>
<evidence type="ECO:0000313" key="2">
    <source>
        <dbReference type="EMBL" id="GAG59504.1"/>
    </source>
</evidence>
<keyword evidence="1" id="KW-0812">Transmembrane</keyword>
<proteinExistence type="predicted"/>